<dbReference type="eggNOG" id="KOG1600">
    <property type="taxonomic scope" value="Eukaryota"/>
</dbReference>
<evidence type="ECO:0000256" key="12">
    <source>
        <dbReference type="ARBA" id="ARBA00023136"/>
    </source>
</evidence>
<evidence type="ECO:0000256" key="5">
    <source>
        <dbReference type="ARBA" id="ARBA00022692"/>
    </source>
</evidence>
<keyword evidence="13" id="KW-0275">Fatty acid biosynthesis</keyword>
<keyword evidence="18" id="KW-1185">Reference proteome</keyword>
<dbReference type="GO" id="GO:0004768">
    <property type="term" value="F:stearoyl-CoA 9-desaturase activity"/>
    <property type="evidence" value="ECO:0007669"/>
    <property type="project" value="TreeGrafter"/>
</dbReference>
<dbReference type="InParanoid" id="A8N307"/>
<dbReference type="PROSITE" id="PS00191">
    <property type="entry name" value="CYTOCHROME_B5_1"/>
    <property type="match status" value="1"/>
</dbReference>
<gene>
    <name evidence="17" type="ORF">CC1G_06579</name>
</gene>
<reference evidence="17 18" key="1">
    <citation type="journal article" date="2010" name="Proc. Natl. Acad. Sci. U.S.A.">
        <title>Insights into evolution of multicellular fungi from the assembled chromosomes of the mushroom Coprinopsis cinerea (Coprinus cinereus).</title>
        <authorList>
            <person name="Stajich J.E."/>
            <person name="Wilke S.K."/>
            <person name="Ahren D."/>
            <person name="Au C.H."/>
            <person name="Birren B.W."/>
            <person name="Borodovsky M."/>
            <person name="Burns C."/>
            <person name="Canback B."/>
            <person name="Casselton L.A."/>
            <person name="Cheng C.K."/>
            <person name="Deng J."/>
            <person name="Dietrich F.S."/>
            <person name="Fargo D.C."/>
            <person name="Farman M.L."/>
            <person name="Gathman A.C."/>
            <person name="Goldberg J."/>
            <person name="Guigo R."/>
            <person name="Hoegger P.J."/>
            <person name="Hooker J.B."/>
            <person name="Huggins A."/>
            <person name="James T.Y."/>
            <person name="Kamada T."/>
            <person name="Kilaru S."/>
            <person name="Kodira C."/>
            <person name="Kues U."/>
            <person name="Kupfer D."/>
            <person name="Kwan H.S."/>
            <person name="Lomsadze A."/>
            <person name="Li W."/>
            <person name="Lilly W.W."/>
            <person name="Ma L.J."/>
            <person name="Mackey A.J."/>
            <person name="Manning G."/>
            <person name="Martin F."/>
            <person name="Muraguchi H."/>
            <person name="Natvig D.O."/>
            <person name="Palmerini H."/>
            <person name="Ramesh M.A."/>
            <person name="Rehmeyer C.J."/>
            <person name="Roe B.A."/>
            <person name="Shenoy N."/>
            <person name="Stanke M."/>
            <person name="Ter-Hovhannisyan V."/>
            <person name="Tunlid A."/>
            <person name="Velagapudi R."/>
            <person name="Vision T.J."/>
            <person name="Zeng Q."/>
            <person name="Zolan M.E."/>
            <person name="Pukkila P.J."/>
        </authorList>
    </citation>
    <scope>NUCLEOTIDE SEQUENCE [LARGE SCALE GENOMIC DNA]</scope>
    <source>
        <strain evidence="18">Okayama-7 / 130 / ATCC MYA-4618 / FGSC 9003</strain>
    </source>
</reference>
<dbReference type="GO" id="GO:0006636">
    <property type="term" value="P:unsaturated fatty acid biosynthetic process"/>
    <property type="evidence" value="ECO:0007669"/>
    <property type="project" value="TreeGrafter"/>
</dbReference>
<evidence type="ECO:0000256" key="13">
    <source>
        <dbReference type="ARBA" id="ARBA00023160"/>
    </source>
</evidence>
<evidence type="ECO:0000256" key="15">
    <source>
        <dbReference type="SAM" id="MobiDB-lite"/>
    </source>
</evidence>
<dbReference type="PANTHER" id="PTHR11351:SF31">
    <property type="entry name" value="DESATURASE 1, ISOFORM A-RELATED"/>
    <property type="match status" value="1"/>
</dbReference>
<keyword evidence="11" id="KW-0443">Lipid metabolism</keyword>
<keyword evidence="10 14" id="KW-0408">Iron</keyword>
<keyword evidence="6 14" id="KW-0479">Metal-binding</keyword>
<dbReference type="KEGG" id="cci:CC1G_06579"/>
<feature type="domain" description="Cytochrome b5 heme-binding" evidence="16">
    <location>
        <begin position="159"/>
        <end position="247"/>
    </location>
</feature>
<evidence type="ECO:0000256" key="7">
    <source>
        <dbReference type="ARBA" id="ARBA00022832"/>
    </source>
</evidence>
<dbReference type="GeneID" id="6005669"/>
<dbReference type="InterPro" id="IPR001199">
    <property type="entry name" value="Cyt_B5-like_heme/steroid-bd"/>
</dbReference>
<organism evidence="17 18">
    <name type="scientific">Coprinopsis cinerea (strain Okayama-7 / 130 / ATCC MYA-4618 / FGSC 9003)</name>
    <name type="common">Inky cap fungus</name>
    <name type="synonym">Hormographiella aspergillata</name>
    <dbReference type="NCBI Taxonomy" id="240176"/>
    <lineage>
        <taxon>Eukaryota</taxon>
        <taxon>Fungi</taxon>
        <taxon>Dikarya</taxon>
        <taxon>Basidiomycota</taxon>
        <taxon>Agaricomycotina</taxon>
        <taxon>Agaricomycetes</taxon>
        <taxon>Agaricomycetidae</taxon>
        <taxon>Agaricales</taxon>
        <taxon>Agaricineae</taxon>
        <taxon>Psathyrellaceae</taxon>
        <taxon>Coprinopsis</taxon>
    </lineage>
</organism>
<sequence length="255" mass="28659">MPPLIGFFWGDALGAFVWAGLVARLFIWHCTFLVNSFAHMHGLQPYSDEDTSRGNLVRASSSGPRDNQRLKCSKLLALLTGGEGNHNFHHSFPHDFRSGPSNLDWDPSKWIIIGLHHLGWVSGLRKAREIDVTDSLEHMKKKTLHPGVALEEEDSEWQGEVWNDAEVFTFQEKNPSRCLLLLGGYVVDVTRYLGEHPGGAAHLRTHSIRKQGDINSTGAQWAFYGGFNNHSRAAKKRMREMRIAKLIEPGVNNAI</sequence>
<dbReference type="InterPro" id="IPR018506">
    <property type="entry name" value="Cyt_B5_heme-BS"/>
</dbReference>
<evidence type="ECO:0000256" key="8">
    <source>
        <dbReference type="ARBA" id="ARBA00022989"/>
    </source>
</evidence>
<evidence type="ECO:0000256" key="10">
    <source>
        <dbReference type="ARBA" id="ARBA00023004"/>
    </source>
</evidence>
<dbReference type="VEuPathDB" id="FungiDB:CC1G_06579"/>
<evidence type="ECO:0000256" key="6">
    <source>
        <dbReference type="ARBA" id="ARBA00022723"/>
    </source>
</evidence>
<evidence type="ECO:0000256" key="14">
    <source>
        <dbReference type="RuleBase" id="RU362121"/>
    </source>
</evidence>
<keyword evidence="5 14" id="KW-0812">Transmembrane</keyword>
<keyword evidence="9" id="KW-0560">Oxidoreductase</keyword>
<keyword evidence="3" id="KW-0444">Lipid biosynthesis</keyword>
<evidence type="ECO:0000256" key="11">
    <source>
        <dbReference type="ARBA" id="ARBA00023098"/>
    </source>
</evidence>
<evidence type="ECO:0000259" key="16">
    <source>
        <dbReference type="PROSITE" id="PS50255"/>
    </source>
</evidence>
<protein>
    <submittedName>
        <fullName evidence="17">Acyl-CoA desaturase 1</fullName>
    </submittedName>
</protein>
<dbReference type="Proteomes" id="UP000001861">
    <property type="component" value="Unassembled WGS sequence"/>
</dbReference>
<comment type="subcellular location">
    <subcellularLocation>
        <location evidence="1">Membrane</location>
        <topology evidence="1">Multi-pass membrane protein</topology>
    </subcellularLocation>
</comment>
<evidence type="ECO:0000256" key="3">
    <source>
        <dbReference type="ARBA" id="ARBA00022516"/>
    </source>
</evidence>
<dbReference type="OrthoDB" id="10260134at2759"/>
<name>A8N307_COPC7</name>
<dbReference type="InterPro" id="IPR036400">
    <property type="entry name" value="Cyt_B5-like_heme/steroid_sf"/>
</dbReference>
<proteinExistence type="inferred from homology"/>
<keyword evidence="7" id="KW-0276">Fatty acid metabolism</keyword>
<keyword evidence="12 14" id="KW-0472">Membrane</keyword>
<evidence type="ECO:0000313" key="18">
    <source>
        <dbReference type="Proteomes" id="UP000001861"/>
    </source>
</evidence>
<accession>A8N307</accession>
<dbReference type="STRING" id="240176.A8N307"/>
<comment type="similarity">
    <text evidence="14">Belongs to the cytochrome b5 family.</text>
</comment>
<evidence type="ECO:0000256" key="4">
    <source>
        <dbReference type="ARBA" id="ARBA00022617"/>
    </source>
</evidence>
<evidence type="ECO:0000256" key="2">
    <source>
        <dbReference type="ARBA" id="ARBA00009295"/>
    </source>
</evidence>
<comment type="caution">
    <text evidence="17">The sequence shown here is derived from an EMBL/GenBank/DDBJ whole genome shotgun (WGS) entry which is preliminary data.</text>
</comment>
<dbReference type="PROSITE" id="PS50255">
    <property type="entry name" value="CYTOCHROME_B5_2"/>
    <property type="match status" value="1"/>
</dbReference>
<dbReference type="GO" id="GO:0020037">
    <property type="term" value="F:heme binding"/>
    <property type="evidence" value="ECO:0007669"/>
    <property type="project" value="UniProtKB-UniRule"/>
</dbReference>
<dbReference type="EMBL" id="AACS02000001">
    <property type="protein sequence ID" value="EAU92568.2"/>
    <property type="molecule type" value="Genomic_DNA"/>
</dbReference>
<feature type="region of interest" description="Disordered" evidence="15">
    <location>
        <begin position="47"/>
        <end position="66"/>
    </location>
</feature>
<comment type="similarity">
    <text evidence="2">Belongs to the fatty acid desaturase type 1 family.</text>
</comment>
<dbReference type="InterPro" id="IPR015876">
    <property type="entry name" value="Acyl-CoA_DS"/>
</dbReference>
<evidence type="ECO:0000256" key="9">
    <source>
        <dbReference type="ARBA" id="ARBA00023002"/>
    </source>
</evidence>
<evidence type="ECO:0000256" key="1">
    <source>
        <dbReference type="ARBA" id="ARBA00004141"/>
    </source>
</evidence>
<dbReference type="AlphaFoldDB" id="A8N307"/>
<dbReference type="PANTHER" id="PTHR11351">
    <property type="entry name" value="ACYL-COA DESATURASE"/>
    <property type="match status" value="1"/>
</dbReference>
<dbReference type="RefSeq" id="XP_001829242.2">
    <property type="nucleotide sequence ID" value="XM_001829190.2"/>
</dbReference>
<evidence type="ECO:0000313" key="17">
    <source>
        <dbReference type="EMBL" id="EAU92568.2"/>
    </source>
</evidence>
<dbReference type="HOGENOM" id="CLU_027359_3_0_1"/>
<dbReference type="GO" id="GO:0005506">
    <property type="term" value="F:iron ion binding"/>
    <property type="evidence" value="ECO:0007669"/>
    <property type="project" value="TreeGrafter"/>
</dbReference>
<dbReference type="SUPFAM" id="SSF55856">
    <property type="entry name" value="Cytochrome b5-like heme/steroid binding domain"/>
    <property type="match status" value="1"/>
</dbReference>
<dbReference type="OMA" id="QIALIWS"/>
<keyword evidence="8 14" id="KW-1133">Transmembrane helix</keyword>
<dbReference type="Pfam" id="PF00173">
    <property type="entry name" value="Cyt-b5"/>
    <property type="match status" value="1"/>
</dbReference>
<dbReference type="Gene3D" id="3.10.120.10">
    <property type="entry name" value="Cytochrome b5-like heme/steroid binding domain"/>
    <property type="match status" value="1"/>
</dbReference>
<keyword evidence="4 14" id="KW-0349">Heme</keyword>
<feature type="transmembrane region" description="Helical" evidence="14">
    <location>
        <begin position="12"/>
        <end position="34"/>
    </location>
</feature>
<dbReference type="GO" id="GO:0005789">
    <property type="term" value="C:endoplasmic reticulum membrane"/>
    <property type="evidence" value="ECO:0007669"/>
    <property type="project" value="TreeGrafter"/>
</dbReference>